<evidence type="ECO:0000313" key="6">
    <source>
        <dbReference type="EMBL" id="MBL0424347.1"/>
    </source>
</evidence>
<evidence type="ECO:0000256" key="2">
    <source>
        <dbReference type="ARBA" id="ARBA00022490"/>
    </source>
</evidence>
<dbReference type="RefSeq" id="WP_201687580.1">
    <property type="nucleotide sequence ID" value="NZ_JAEQND010000002.1"/>
</dbReference>
<keyword evidence="4" id="KW-0143">Chaperone</keyword>
<evidence type="ECO:0000256" key="3">
    <source>
        <dbReference type="ARBA" id="ARBA00022795"/>
    </source>
</evidence>
<dbReference type="EMBL" id="JAEQND010000002">
    <property type="protein sequence ID" value="MBL0424347.1"/>
    <property type="molecule type" value="Genomic_DNA"/>
</dbReference>
<evidence type="ECO:0000256" key="5">
    <source>
        <dbReference type="ARBA" id="ARBA00093797"/>
    </source>
</evidence>
<keyword evidence="2" id="KW-0963">Cytoplasm</keyword>
<evidence type="ECO:0000256" key="1">
    <source>
        <dbReference type="ARBA" id="ARBA00004514"/>
    </source>
</evidence>
<evidence type="ECO:0000313" key="7">
    <source>
        <dbReference type="Proteomes" id="UP000622707"/>
    </source>
</evidence>
<evidence type="ECO:0000256" key="4">
    <source>
        <dbReference type="ARBA" id="ARBA00023186"/>
    </source>
</evidence>
<dbReference type="Proteomes" id="UP000622707">
    <property type="component" value="Unassembled WGS sequence"/>
</dbReference>
<dbReference type="InterPro" id="IPR008622">
    <property type="entry name" value="FliT"/>
</dbReference>
<protein>
    <recommendedName>
        <fullName evidence="5">Flagellar protein FliT</fullName>
    </recommendedName>
</protein>
<proteinExistence type="predicted"/>
<keyword evidence="6" id="KW-0966">Cell projection</keyword>
<comment type="caution">
    <text evidence="6">The sequence shown here is derived from an EMBL/GenBank/DDBJ whole genome shotgun (WGS) entry which is preliminary data.</text>
</comment>
<keyword evidence="3" id="KW-1005">Bacterial flagellum biogenesis</keyword>
<comment type="subcellular location">
    <subcellularLocation>
        <location evidence="1">Cytoplasm</location>
        <location evidence="1">Cytosol</location>
    </subcellularLocation>
</comment>
<sequence>MTGSELLGFYGQLAATMAAMVQVARELRWSQLPPLDARCTELFVQLREAEVPAGGFSAPDRQRLEALTHRIGEDQQALQALLQPQFRKLVQRVAEIRAAR</sequence>
<dbReference type="Pfam" id="PF05400">
    <property type="entry name" value="FliT"/>
    <property type="match status" value="1"/>
</dbReference>
<name>A0ABS1JJD5_9BURK</name>
<keyword evidence="6" id="KW-0969">Cilium</keyword>
<keyword evidence="7" id="KW-1185">Reference proteome</keyword>
<keyword evidence="6" id="KW-0282">Flagellum</keyword>
<accession>A0ABS1JJD5</accession>
<organism evidence="6 7">
    <name type="scientific">Ramlibacter alkalitolerans</name>
    <dbReference type="NCBI Taxonomy" id="2039631"/>
    <lineage>
        <taxon>Bacteria</taxon>
        <taxon>Pseudomonadati</taxon>
        <taxon>Pseudomonadota</taxon>
        <taxon>Betaproteobacteria</taxon>
        <taxon>Burkholderiales</taxon>
        <taxon>Comamonadaceae</taxon>
        <taxon>Ramlibacter</taxon>
    </lineage>
</organism>
<dbReference type="Gene3D" id="1.20.58.380">
    <property type="entry name" value="Flagellar protein flit"/>
    <property type="match status" value="1"/>
</dbReference>
<reference evidence="6 7" key="1">
    <citation type="journal article" date="2017" name="Int. J. Syst. Evol. Microbiol.">
        <title>Ramlibacter alkalitolerans sp. nov., alkali-tolerant bacterium isolated from soil of ginseng.</title>
        <authorList>
            <person name="Lee D.H."/>
            <person name="Cha C.J."/>
        </authorList>
    </citation>
    <scope>NUCLEOTIDE SEQUENCE [LARGE SCALE GENOMIC DNA]</scope>
    <source>
        <strain evidence="6 7">KACC 19305</strain>
    </source>
</reference>
<gene>
    <name evidence="6" type="primary">fliT</name>
    <name evidence="6" type="ORF">JI746_04420</name>
</gene>